<feature type="transmembrane region" description="Helical" evidence="6">
    <location>
        <begin position="112"/>
        <end position="130"/>
    </location>
</feature>
<comment type="caution">
    <text evidence="8">The sequence shown here is derived from an EMBL/GenBank/DDBJ whole genome shotgun (WGS) entry which is preliminary data.</text>
</comment>
<dbReference type="PANTHER" id="PTHR33048:SF47">
    <property type="entry name" value="INTEGRAL MEMBRANE PROTEIN-RELATED"/>
    <property type="match status" value="1"/>
</dbReference>
<feature type="transmembrane region" description="Helical" evidence="6">
    <location>
        <begin position="59"/>
        <end position="82"/>
    </location>
</feature>
<comment type="similarity">
    <text evidence="5">Belongs to the SAT4 family.</text>
</comment>
<reference evidence="8" key="1">
    <citation type="journal article" date="2023" name="Mol. Phylogenet. Evol.">
        <title>Genome-scale phylogeny and comparative genomics of the fungal order Sordariales.</title>
        <authorList>
            <person name="Hensen N."/>
            <person name="Bonometti L."/>
            <person name="Westerberg I."/>
            <person name="Brannstrom I.O."/>
            <person name="Guillou S."/>
            <person name="Cros-Aarteil S."/>
            <person name="Calhoun S."/>
            <person name="Haridas S."/>
            <person name="Kuo A."/>
            <person name="Mondo S."/>
            <person name="Pangilinan J."/>
            <person name="Riley R."/>
            <person name="LaButti K."/>
            <person name="Andreopoulos B."/>
            <person name="Lipzen A."/>
            <person name="Chen C."/>
            <person name="Yan M."/>
            <person name="Daum C."/>
            <person name="Ng V."/>
            <person name="Clum A."/>
            <person name="Steindorff A."/>
            <person name="Ohm R.A."/>
            <person name="Martin F."/>
            <person name="Silar P."/>
            <person name="Natvig D.O."/>
            <person name="Lalanne C."/>
            <person name="Gautier V."/>
            <person name="Ament-Velasquez S.L."/>
            <person name="Kruys A."/>
            <person name="Hutchinson M.I."/>
            <person name="Powell A.J."/>
            <person name="Barry K."/>
            <person name="Miller A.N."/>
            <person name="Grigoriev I.V."/>
            <person name="Debuchy R."/>
            <person name="Gladieux P."/>
            <person name="Hiltunen Thoren M."/>
            <person name="Johannesson H."/>
        </authorList>
    </citation>
    <scope>NUCLEOTIDE SEQUENCE</scope>
    <source>
        <strain evidence="8">PSN293</strain>
    </source>
</reference>
<keyword evidence="4 6" id="KW-0472">Membrane</keyword>
<evidence type="ECO:0000313" key="9">
    <source>
        <dbReference type="Proteomes" id="UP001301769"/>
    </source>
</evidence>
<dbReference type="Proteomes" id="UP001301769">
    <property type="component" value="Unassembled WGS sequence"/>
</dbReference>
<dbReference type="InterPro" id="IPR049326">
    <property type="entry name" value="Rhodopsin_dom_fungi"/>
</dbReference>
<feature type="domain" description="Rhodopsin" evidence="7">
    <location>
        <begin position="43"/>
        <end position="286"/>
    </location>
</feature>
<evidence type="ECO:0000259" key="7">
    <source>
        <dbReference type="Pfam" id="PF20684"/>
    </source>
</evidence>
<proteinExistence type="inferred from homology"/>
<comment type="subcellular location">
    <subcellularLocation>
        <location evidence="1">Membrane</location>
        <topology evidence="1">Multi-pass membrane protein</topology>
    </subcellularLocation>
</comment>
<organism evidence="8 9">
    <name type="scientific">Rhypophila decipiens</name>
    <dbReference type="NCBI Taxonomy" id="261697"/>
    <lineage>
        <taxon>Eukaryota</taxon>
        <taxon>Fungi</taxon>
        <taxon>Dikarya</taxon>
        <taxon>Ascomycota</taxon>
        <taxon>Pezizomycotina</taxon>
        <taxon>Sordariomycetes</taxon>
        <taxon>Sordariomycetidae</taxon>
        <taxon>Sordariales</taxon>
        <taxon>Naviculisporaceae</taxon>
        <taxon>Rhypophila</taxon>
    </lineage>
</organism>
<accession>A0AAN6XY48</accession>
<evidence type="ECO:0000256" key="6">
    <source>
        <dbReference type="SAM" id="Phobius"/>
    </source>
</evidence>
<keyword evidence="9" id="KW-1185">Reference proteome</keyword>
<keyword evidence="3 6" id="KW-1133">Transmembrane helix</keyword>
<gene>
    <name evidence="8" type="ORF">QBC37DRAFT_324543</name>
</gene>
<dbReference type="Pfam" id="PF20684">
    <property type="entry name" value="Fung_rhodopsin"/>
    <property type="match status" value="1"/>
</dbReference>
<feature type="transmembrane region" description="Helical" evidence="6">
    <location>
        <begin position="220"/>
        <end position="238"/>
    </location>
</feature>
<feature type="transmembrane region" description="Helical" evidence="6">
    <location>
        <begin position="142"/>
        <end position="162"/>
    </location>
</feature>
<evidence type="ECO:0000256" key="1">
    <source>
        <dbReference type="ARBA" id="ARBA00004141"/>
    </source>
</evidence>
<dbReference type="AlphaFoldDB" id="A0AAN6XY48"/>
<dbReference type="GO" id="GO:0016020">
    <property type="term" value="C:membrane"/>
    <property type="evidence" value="ECO:0007669"/>
    <property type="project" value="UniProtKB-SubCell"/>
</dbReference>
<evidence type="ECO:0000256" key="4">
    <source>
        <dbReference type="ARBA" id="ARBA00023136"/>
    </source>
</evidence>
<feature type="transmembrane region" description="Helical" evidence="6">
    <location>
        <begin position="26"/>
        <end position="47"/>
    </location>
</feature>
<dbReference type="EMBL" id="MU858217">
    <property type="protein sequence ID" value="KAK4209074.1"/>
    <property type="molecule type" value="Genomic_DNA"/>
</dbReference>
<keyword evidence="2 6" id="KW-0812">Transmembrane</keyword>
<evidence type="ECO:0000313" key="8">
    <source>
        <dbReference type="EMBL" id="KAK4209074.1"/>
    </source>
</evidence>
<dbReference type="PANTHER" id="PTHR33048">
    <property type="entry name" value="PTH11-LIKE INTEGRAL MEMBRANE PROTEIN (AFU_ORTHOLOGUE AFUA_5G11245)"/>
    <property type="match status" value="1"/>
</dbReference>
<evidence type="ECO:0000256" key="3">
    <source>
        <dbReference type="ARBA" id="ARBA00022989"/>
    </source>
</evidence>
<dbReference type="InterPro" id="IPR052337">
    <property type="entry name" value="SAT4-like"/>
</dbReference>
<name>A0AAN6XY48_9PEZI</name>
<reference evidence="8" key="2">
    <citation type="submission" date="2023-05" db="EMBL/GenBank/DDBJ databases">
        <authorList>
            <consortium name="Lawrence Berkeley National Laboratory"/>
            <person name="Steindorff A."/>
            <person name="Hensen N."/>
            <person name="Bonometti L."/>
            <person name="Westerberg I."/>
            <person name="Brannstrom I.O."/>
            <person name="Guillou S."/>
            <person name="Cros-Aarteil S."/>
            <person name="Calhoun S."/>
            <person name="Haridas S."/>
            <person name="Kuo A."/>
            <person name="Mondo S."/>
            <person name="Pangilinan J."/>
            <person name="Riley R."/>
            <person name="Labutti K."/>
            <person name="Andreopoulos B."/>
            <person name="Lipzen A."/>
            <person name="Chen C."/>
            <person name="Yanf M."/>
            <person name="Daum C."/>
            <person name="Ng V."/>
            <person name="Clum A."/>
            <person name="Ohm R."/>
            <person name="Martin F."/>
            <person name="Silar P."/>
            <person name="Natvig D."/>
            <person name="Lalanne C."/>
            <person name="Gautier V."/>
            <person name="Ament-Velasquez S.L."/>
            <person name="Kruys A."/>
            <person name="Hutchinson M.I."/>
            <person name="Powell A.J."/>
            <person name="Barry K."/>
            <person name="Miller A.N."/>
            <person name="Grigoriev I.V."/>
            <person name="Debuchy R."/>
            <person name="Gladieux P."/>
            <person name="Thoren M.H."/>
            <person name="Johannesson H."/>
        </authorList>
    </citation>
    <scope>NUCLEOTIDE SEQUENCE</scope>
    <source>
        <strain evidence="8">PSN293</strain>
    </source>
</reference>
<sequence>MAGAGPGGPPPSPPPELFLIDDGPRLIRILTSVTVLATLIVLLRIGLRLKRRVGIGLDDYLIILAMVITWATCTIAILFVSLGGLGRPLLVNLAIDPNRLTINQKLLFSGEIIYPTAIAITKYSILAMYWRIFPTQTVRLGTYILGGMTTAWWLAVCLVAVFQCTPQGKVFNPLGIEGTCIDNNDFFLGNSIPNIITDVAILCLPTYEVGKLHLPKSQRVALGLVFLLGAGVIVASSVRLHFHIVLAKLGPTADFTTAMFDPVLWTVLEPDMAVICASLPALRPLLTGVMNSSLFLPLKSYFSSGRSGSGWSGRARSGTVVTIGGSEGGLSKGGAKLSKNNVSCGVSSQEQLHHAHSGDAEMGLWPEGYSYEQKLKVTTGNKARSSSSAHIGPDDIPLEAIGVRTVVDWQETKGHSAT</sequence>
<evidence type="ECO:0000256" key="5">
    <source>
        <dbReference type="ARBA" id="ARBA00038359"/>
    </source>
</evidence>
<evidence type="ECO:0000256" key="2">
    <source>
        <dbReference type="ARBA" id="ARBA00022692"/>
    </source>
</evidence>
<protein>
    <recommendedName>
        <fullName evidence="7">Rhodopsin domain-containing protein</fullName>
    </recommendedName>
</protein>